<accession>A0A2G8RJ67</accession>
<dbReference type="OrthoDB" id="9803111at2"/>
<evidence type="ECO:0000313" key="4">
    <source>
        <dbReference type="EMBL" id="PIL21646.1"/>
    </source>
</evidence>
<dbReference type="InterPro" id="IPR029063">
    <property type="entry name" value="SAM-dependent_MTases_sf"/>
</dbReference>
<dbReference type="PANTHER" id="PTHR43318">
    <property type="entry name" value="UDP-N-ACETYLGLUCOSAMINE 4,6-DEHYDRATASE"/>
    <property type="match status" value="1"/>
</dbReference>
<evidence type="ECO:0000313" key="5">
    <source>
        <dbReference type="Proteomes" id="UP000231259"/>
    </source>
</evidence>
<dbReference type="CDD" id="cd05237">
    <property type="entry name" value="UDP_invert_4-6DH_SDR_e"/>
    <property type="match status" value="1"/>
</dbReference>
<evidence type="ECO:0000256" key="2">
    <source>
        <dbReference type="SAM" id="Phobius"/>
    </source>
</evidence>
<dbReference type="SUPFAM" id="SSF51735">
    <property type="entry name" value="NAD(P)-binding Rossmann-fold domains"/>
    <property type="match status" value="1"/>
</dbReference>
<evidence type="ECO:0000256" key="1">
    <source>
        <dbReference type="ARBA" id="ARBA00007430"/>
    </source>
</evidence>
<dbReference type="EMBL" id="AWWI01000027">
    <property type="protein sequence ID" value="PIL21646.1"/>
    <property type="molecule type" value="Genomic_DNA"/>
</dbReference>
<dbReference type="AlphaFoldDB" id="A0A2G8RJ67"/>
<gene>
    <name evidence="4" type="ORF">P775_03020</name>
</gene>
<dbReference type="Pfam" id="PF13727">
    <property type="entry name" value="CoA_binding_3"/>
    <property type="match status" value="1"/>
</dbReference>
<feature type="transmembrane region" description="Helical" evidence="2">
    <location>
        <begin position="110"/>
        <end position="131"/>
    </location>
</feature>
<dbReference type="PANTHER" id="PTHR43318:SF1">
    <property type="entry name" value="POLYSACCHARIDE BIOSYNTHESIS PROTEIN EPSC-RELATED"/>
    <property type="match status" value="1"/>
</dbReference>
<dbReference type="InterPro" id="IPR036291">
    <property type="entry name" value="NAD(P)-bd_dom_sf"/>
</dbReference>
<dbReference type="SUPFAM" id="SSF53335">
    <property type="entry name" value="S-adenosyl-L-methionine-dependent methyltransferases"/>
    <property type="match status" value="1"/>
</dbReference>
<comment type="caution">
    <text evidence="4">The sequence shown here is derived from an EMBL/GenBank/DDBJ whole genome shotgun (WGS) entry which is preliminary data.</text>
</comment>
<protein>
    <recommendedName>
        <fullName evidence="3">Polysaccharide biosynthesis protein CapD-like domain-containing protein</fullName>
    </recommendedName>
</protein>
<reference evidence="4 5" key="1">
    <citation type="submission" date="2013-09" db="EMBL/GenBank/DDBJ databases">
        <title>Genome sequencing of Phaeobacter antarcticus sp. nov. SM1211.</title>
        <authorList>
            <person name="Zhang X.-Y."/>
            <person name="Liu C."/>
            <person name="Chen X.-L."/>
            <person name="Xie B.-B."/>
            <person name="Qin Q.-L."/>
            <person name="Rong J.-C."/>
            <person name="Zhang Y.-Z."/>
        </authorList>
    </citation>
    <scope>NUCLEOTIDE SEQUENCE [LARGE SCALE GENOMIC DNA]</scope>
    <source>
        <strain evidence="4 5">SM1211</strain>
    </source>
</reference>
<dbReference type="Pfam" id="PF02719">
    <property type="entry name" value="Polysacc_synt_2"/>
    <property type="match status" value="1"/>
</dbReference>
<feature type="transmembrane region" description="Helical" evidence="2">
    <location>
        <begin position="44"/>
        <end position="70"/>
    </location>
</feature>
<keyword evidence="2" id="KW-0812">Transmembrane</keyword>
<dbReference type="Gene3D" id="3.40.50.720">
    <property type="entry name" value="NAD(P)-binding Rossmann-like Domain"/>
    <property type="match status" value="2"/>
</dbReference>
<name>A0A2G8RJ67_9RHOB</name>
<organism evidence="4 5">
    <name type="scientific">Puniceibacterium antarcticum</name>
    <dbReference type="NCBI Taxonomy" id="1206336"/>
    <lineage>
        <taxon>Bacteria</taxon>
        <taxon>Pseudomonadati</taxon>
        <taxon>Pseudomonadota</taxon>
        <taxon>Alphaproteobacteria</taxon>
        <taxon>Rhodobacterales</taxon>
        <taxon>Paracoccaceae</taxon>
        <taxon>Puniceibacterium</taxon>
    </lineage>
</organism>
<keyword evidence="2" id="KW-1133">Transmembrane helix</keyword>
<dbReference type="RefSeq" id="WP_099909547.1">
    <property type="nucleotide sequence ID" value="NZ_AWWI01000027.1"/>
</dbReference>
<feature type="transmembrane region" description="Helical" evidence="2">
    <location>
        <begin position="82"/>
        <end position="104"/>
    </location>
</feature>
<keyword evidence="5" id="KW-1185">Reference proteome</keyword>
<comment type="similarity">
    <text evidence="1">Belongs to the polysaccharide synthase family.</text>
</comment>
<proteinExistence type="inferred from homology"/>
<feature type="domain" description="Polysaccharide biosynthesis protein CapD-like" evidence="3">
    <location>
        <begin position="285"/>
        <end position="573"/>
    </location>
</feature>
<dbReference type="InterPro" id="IPR003869">
    <property type="entry name" value="Polysac_CapD-like"/>
</dbReference>
<keyword evidence="2" id="KW-0472">Membrane</keyword>
<sequence>MLYKIATALTPAQKQFLFLAIDALTLVVALCAAMMLNAQVNVDMALLIACAPEFGAMLIAMLGLSYYMGLPQIKLNAYEMRCILMSATLSGSVALIGVALNGLIAPKIPLEVFFIFALLFLFLVATWRVALRYSVMTIYRHGQTRMRVLIYGAGQTGQQLVAALRTDNAIQTVGFIDDNPTLQSLRIAGLQVHSPAKIRELIIERKIDRVVLAMPSISQASQGRIAHRLREIGCEVQALPSFAELVSEGDLRKKVLQVPLKDLLGRERLDFELPAVSHAYSGRRVLITGAGGSIGSELCRQLINSQPKCIVLLDHSELALYNIVKEMSELKNSVQIVSVLGSVTDAPEMRRVLSAHDIDVVLHAAAYKHVPLVECNAISGLRNNVIGTKILADAARDTGVERFILISSDKAVRPTNVMGASKRLAELVIQDLATRSFGTRFSMVRFGNVLQSSGSVVPLFEEQIARGGPVTLTHSAVTRYFMTISEAARLVLLAGSFARGGDVFVLDMGEPVQIAKLARQMIEGAGYSVKDAETPDGDIEIRITGLRPGEKLHEELLISSDMLTTPHAKILRAQEGFLSELEMANALSSLSKAIASHDELGAQAVIARWVERSPETQQAQEAFV</sequence>
<evidence type="ECO:0000259" key="3">
    <source>
        <dbReference type="Pfam" id="PF02719"/>
    </source>
</evidence>
<feature type="transmembrane region" description="Helical" evidence="2">
    <location>
        <begin position="16"/>
        <end position="38"/>
    </location>
</feature>
<dbReference type="Proteomes" id="UP000231259">
    <property type="component" value="Unassembled WGS sequence"/>
</dbReference>
<dbReference type="InterPro" id="IPR051203">
    <property type="entry name" value="Polysaccharide_Synthase-Rel"/>
</dbReference>